<dbReference type="SUPFAM" id="SSF53335">
    <property type="entry name" value="S-adenosyl-L-methionine-dependent methyltransferases"/>
    <property type="match status" value="1"/>
</dbReference>
<dbReference type="PANTHER" id="PTHR43591:SF24">
    <property type="entry name" value="2-METHOXY-6-POLYPRENYL-1,4-BENZOQUINOL METHYLASE, MITOCHONDRIAL"/>
    <property type="match status" value="1"/>
</dbReference>
<keyword evidence="2" id="KW-0808">Transferase</keyword>
<accession>A0A9X3ZI21</accession>
<reference evidence="2" key="1">
    <citation type="submission" date="2022-11" db="EMBL/GenBank/DDBJ databases">
        <title>Draft genome sequence of Hoeflea poritis E7-10 and Hoeflea prorocentri PM5-8, separated from scleractinian coral Porites lutea and marine dinoflagellate.</title>
        <authorList>
            <person name="Zhang G."/>
            <person name="Wei Q."/>
            <person name="Cai L."/>
        </authorList>
    </citation>
    <scope>NUCLEOTIDE SEQUENCE</scope>
    <source>
        <strain evidence="2">PM5-8</strain>
    </source>
</reference>
<organism evidence="2 3">
    <name type="scientific">Hoeflea prorocentri</name>
    <dbReference type="NCBI Taxonomy" id="1922333"/>
    <lineage>
        <taxon>Bacteria</taxon>
        <taxon>Pseudomonadati</taxon>
        <taxon>Pseudomonadota</taxon>
        <taxon>Alphaproteobacteria</taxon>
        <taxon>Hyphomicrobiales</taxon>
        <taxon>Rhizobiaceae</taxon>
        <taxon>Hoeflea</taxon>
    </lineage>
</organism>
<dbReference type="InterPro" id="IPR041698">
    <property type="entry name" value="Methyltransf_25"/>
</dbReference>
<dbReference type="GO" id="GO:0032259">
    <property type="term" value="P:methylation"/>
    <property type="evidence" value="ECO:0007669"/>
    <property type="project" value="UniProtKB-KW"/>
</dbReference>
<dbReference type="Proteomes" id="UP001151234">
    <property type="component" value="Unassembled WGS sequence"/>
</dbReference>
<name>A0A9X3ZI21_9HYPH</name>
<dbReference type="PANTHER" id="PTHR43591">
    <property type="entry name" value="METHYLTRANSFERASE"/>
    <property type="match status" value="1"/>
</dbReference>
<keyword evidence="2" id="KW-0489">Methyltransferase</keyword>
<proteinExistence type="predicted"/>
<dbReference type="InterPro" id="IPR029063">
    <property type="entry name" value="SAM-dependent_MTases_sf"/>
</dbReference>
<feature type="domain" description="Methyltransferase" evidence="1">
    <location>
        <begin position="51"/>
        <end position="139"/>
    </location>
</feature>
<comment type="caution">
    <text evidence="2">The sequence shown here is derived from an EMBL/GenBank/DDBJ whole genome shotgun (WGS) entry which is preliminary data.</text>
</comment>
<dbReference type="EMBL" id="JAPJZI010000001">
    <property type="protein sequence ID" value="MDA5400252.1"/>
    <property type="molecule type" value="Genomic_DNA"/>
</dbReference>
<protein>
    <submittedName>
        <fullName evidence="2">Methyltransferase domain-containing protein</fullName>
    </submittedName>
</protein>
<sequence>MNNTDAFEKMEHDGWADPQIAQGYADGFDFAARLAAKQMADAVEAGPGVGVLDLCTGHGVVAVELLNRKATVTGLDFSPAMIALAQKSAPGATFVQGDAMAMTFPDDGFDAVTIGFGVPHFPDTGQGLREAARVLKPGGRIAFSIWRGKGSSGAFGWLFDAVERLGDPSVTLPAGPDAHMMADIAIAEPILTRSGFSGVKGTGIASQLLVSAPEALFDAFDKGAVRAASLLGGQSSERRDAIRADLAQRVRSDGRETQGGFLVPAPSVVISAMCS</sequence>
<dbReference type="Gene3D" id="3.40.50.150">
    <property type="entry name" value="Vaccinia Virus protein VP39"/>
    <property type="match status" value="1"/>
</dbReference>
<dbReference type="AlphaFoldDB" id="A0A9X3ZI21"/>
<dbReference type="GO" id="GO:0008168">
    <property type="term" value="F:methyltransferase activity"/>
    <property type="evidence" value="ECO:0007669"/>
    <property type="project" value="UniProtKB-KW"/>
</dbReference>
<evidence type="ECO:0000259" key="1">
    <source>
        <dbReference type="Pfam" id="PF13649"/>
    </source>
</evidence>
<evidence type="ECO:0000313" key="2">
    <source>
        <dbReference type="EMBL" id="MDA5400252.1"/>
    </source>
</evidence>
<evidence type="ECO:0000313" key="3">
    <source>
        <dbReference type="Proteomes" id="UP001151234"/>
    </source>
</evidence>
<dbReference type="CDD" id="cd02440">
    <property type="entry name" value="AdoMet_MTases"/>
    <property type="match status" value="1"/>
</dbReference>
<gene>
    <name evidence="2" type="ORF">OQ273_16865</name>
</gene>
<dbReference type="RefSeq" id="WP_267991698.1">
    <property type="nucleotide sequence ID" value="NZ_JAPJZI010000001.1"/>
</dbReference>
<dbReference type="Pfam" id="PF13649">
    <property type="entry name" value="Methyltransf_25"/>
    <property type="match status" value="1"/>
</dbReference>
<keyword evidence="3" id="KW-1185">Reference proteome</keyword>